<dbReference type="EMBL" id="JJPS01000208">
    <property type="protein sequence ID" value="KKG85335.1"/>
    <property type="molecule type" value="Genomic_DNA"/>
</dbReference>
<dbReference type="EMBL" id="JJQR01000168">
    <property type="protein sequence ID" value="KKH70807.1"/>
    <property type="molecule type" value="Genomic_DNA"/>
</dbReference>
<evidence type="ECO:0000313" key="17">
    <source>
        <dbReference type="EMBL" id="KKG67762.1"/>
    </source>
</evidence>
<dbReference type="EMBL" id="JJQV01000080">
    <property type="protein sequence ID" value="KKH83048.1"/>
    <property type="molecule type" value="Genomic_DNA"/>
</dbReference>
<evidence type="ECO:0000313" key="83">
    <source>
        <dbReference type="Proteomes" id="UP000034298"/>
    </source>
</evidence>
<dbReference type="Proteomes" id="UP000034733">
    <property type="component" value="Unassembled WGS sequence"/>
</dbReference>
<evidence type="ECO:0000313" key="60">
    <source>
        <dbReference type="Proteomes" id="UP000033864"/>
    </source>
</evidence>
<dbReference type="Proteomes" id="UP000033864">
    <property type="component" value="Unassembled WGS sequence"/>
</dbReference>
<evidence type="ECO:0000313" key="112">
    <source>
        <dbReference type="Proteomes" id="UP000300067"/>
    </source>
</evidence>
<evidence type="ECO:0000313" key="98">
    <source>
        <dbReference type="Proteomes" id="UP000034668"/>
    </source>
</evidence>
<protein>
    <submittedName>
        <fullName evidence="2">Uncharacterized protein</fullName>
    </submittedName>
</protein>
<dbReference type="Proteomes" id="UP000034450">
    <property type="component" value="Unassembled WGS sequence"/>
</dbReference>
<dbReference type="Proteomes" id="UP000034001">
    <property type="component" value="Unassembled WGS sequence"/>
</dbReference>
<evidence type="ECO:0000313" key="41">
    <source>
        <dbReference type="EMBL" id="KKH51886.1"/>
    </source>
</evidence>
<evidence type="ECO:0000313" key="31">
    <source>
        <dbReference type="EMBL" id="KKH13390.1"/>
    </source>
</evidence>
<dbReference type="EMBL" id="JJPT01000038">
    <property type="protein sequence ID" value="KKG93490.1"/>
    <property type="molecule type" value="Genomic_DNA"/>
</dbReference>
<evidence type="ECO:0000313" key="1">
    <source>
        <dbReference type="EMBL" id="KKG03041.1"/>
    </source>
</evidence>
<dbReference type="EMBL" id="JJQZ01000069">
    <property type="protein sequence ID" value="KKH96679.1"/>
    <property type="molecule type" value="Genomic_DNA"/>
</dbReference>
<evidence type="ECO:0000313" key="95">
    <source>
        <dbReference type="Proteomes" id="UP000034597"/>
    </source>
</evidence>
<organism evidence="2 72">
    <name type="scientific">Methanosarcina mazei</name>
    <name type="common">Methanosarcina frisia</name>
    <dbReference type="NCBI Taxonomy" id="2209"/>
    <lineage>
        <taxon>Archaea</taxon>
        <taxon>Methanobacteriati</taxon>
        <taxon>Methanobacteriota</taxon>
        <taxon>Stenosarchaea group</taxon>
        <taxon>Methanomicrobia</taxon>
        <taxon>Methanosarcinales</taxon>
        <taxon>Methanosarcinaceae</taxon>
        <taxon>Methanosarcina</taxon>
    </lineage>
</organism>
<dbReference type="Proteomes" id="UP000034021">
    <property type="component" value="Unassembled WGS sequence"/>
</dbReference>
<evidence type="ECO:0000313" key="6">
    <source>
        <dbReference type="EMBL" id="KKG32440.1"/>
    </source>
</evidence>
<dbReference type="Proteomes" id="UP000034152">
    <property type="component" value="Unassembled WGS sequence"/>
</dbReference>
<dbReference type="Proteomes" id="UP000300067">
    <property type="component" value="Chromosome"/>
</dbReference>
<evidence type="ECO:0000313" key="101">
    <source>
        <dbReference type="Proteomes" id="UP000034733"/>
    </source>
</evidence>
<dbReference type="EMBL" id="JJPZ01000077">
    <property type="protein sequence ID" value="KKH10984.1"/>
    <property type="molecule type" value="Genomic_DNA"/>
</dbReference>
<dbReference type="Proteomes" id="UP000034151">
    <property type="component" value="Unassembled WGS sequence"/>
</dbReference>
<reference evidence="58 59" key="1">
    <citation type="journal article" date="2015" name="ISME J.">
        <title>Genomic and phenotypic differentiation among Methanosarcina mazei populations from Columbia River sediment.</title>
        <authorList>
            <person name="Youngblut N.D."/>
            <person name="Wirth J.S."/>
            <person name="Henriksen J.R."/>
            <person name="Smith M."/>
            <person name="Simon H."/>
            <person name="Metcalf W.W."/>
            <person name="Whitaker R.J."/>
        </authorList>
    </citation>
    <scope>NUCLEOTIDE SEQUENCE [LARGE SCALE GENOMIC DNA]</scope>
    <source>
        <strain evidence="31 70">1.F.A.1A.3</strain>
        <strain evidence="33 101">1.F.A.1B.3</strain>
        <strain evidence="32 65">1.F.A.1B.4</strain>
        <strain evidence="35 77">1.F.A.2.8</strain>
        <strain evidence="36 107">1.F.M.0.5</strain>
        <strain evidence="34 84">1.H.A.0.1</strain>
        <strain evidence="37 102">1.H.A.1A.1</strain>
        <strain evidence="39 67">1.H.A.1A.3</strain>
        <strain evidence="38 99">1.H.A.1A.4</strain>
        <strain evidence="40 60">1.H.A.1A.6</strain>
        <strain evidence="42 81">1.H.A.2.1</strain>
        <strain evidence="41 78">1.H.A.2.3</strain>
        <strain evidence="43 89">1.H.A.2.6</strain>
        <strain evidence="45 100">1.H.A.2.7</strain>
        <strain evidence="44">1.H.A.2.8</strain>
        <strain evidence="46 64">1.H.M.0.1</strain>
        <strain evidence="47 108">1.H.M.1A.1</strain>
        <strain evidence="48 68">1.H.M.1A.2</strain>
        <strain evidence="50 105">1.H.M.1A.3</strain>
        <strain evidence="49 74">1.H.M.2.1</strain>
        <strain evidence="51 58">1.H.M.2.2</strain>
        <strain evidence="52 109">1.H.M.2.3</strain>
        <strain evidence="53 98">1.H.M.2.4</strain>
        <strain evidence="54 106">1.H.T.2.1</strain>
        <strain evidence="56 62">1.H.T.2.3</strain>
        <strain evidence="55 91">1.H.T.2.5</strain>
        <strain evidence="2 72">2.F.A.2.3</strain>
        <strain evidence="3 94">2.F.A.2.4</strain>
        <strain evidence="1 95">2.F.T.0.2</strain>
        <strain evidence="4 69">2.F.T.2.6</strain>
        <strain evidence="7 86">3.F.A.1A.1</strain>
        <strain evidence="6 61">3.F.A.1A.3</strain>
        <strain evidence="5 83">3.F.A.1B.1</strain>
        <strain evidence="9 93">3.F.A.2.12</strain>
        <strain evidence="10 97">3.F.A.2.3</strain>
        <strain evidence="8 73">3.F.A.2.5</strain>
        <strain evidence="11 76">3.F.A.2.6</strain>
        <strain evidence="13 79">3.F.A.2.7</strain>
        <strain evidence="12 75">3.F.T.1A.1</strain>
        <strain evidence="14 82">3.F.T.1A.2</strain>
        <strain evidence="15 92">3.F.T.1A.4</strain>
        <strain evidence="16 88">3.F.T.2.1</strain>
        <strain evidence="17">3.H.A.1A.1</strain>
        <strain evidence="18 71">3.H.A.1A.2</strain>
        <strain evidence="19 66">3.H.A.2.1</strain>
        <strain evidence="20 103">3.H.A.2.4</strain>
        <strain evidence="22 63">3.H.A.2.5</strain>
        <strain evidence="21 111">3.H.A.2.6</strain>
        <strain evidence="23 87">3.H.A.2.8</strain>
        <strain evidence="24 96">3.H.M.1A.1</strain>
        <strain evidence="26 90">3.H.M.1B.1</strain>
        <strain evidence="25 59">3.H.M.1B.2</strain>
        <strain evidence="27 80">3.H.M.1B.5</strain>
        <strain evidence="29 85">3.H.M.2.7</strain>
        <strain evidence="28 104">3.H.T.1A.1</strain>
        <strain evidence="30 110">3.H.T.1A.2</strain>
    </source>
</reference>
<dbReference type="EMBL" id="JJPF01000072">
    <property type="protein sequence ID" value="KKG42972.1"/>
    <property type="molecule type" value="Genomic_DNA"/>
</dbReference>
<dbReference type="EMBL" id="JJPJ01000039">
    <property type="protein sequence ID" value="KKG64221.1"/>
    <property type="molecule type" value="Genomic_DNA"/>
</dbReference>
<evidence type="ECO:0000313" key="89">
    <source>
        <dbReference type="Proteomes" id="UP000034450"/>
    </source>
</evidence>
<evidence type="ECO:0000313" key="109">
    <source>
        <dbReference type="Proteomes" id="UP000034937"/>
    </source>
</evidence>
<dbReference type="Proteomes" id="UP000034227">
    <property type="component" value="Unassembled WGS sequence"/>
</dbReference>
<evidence type="ECO:0000313" key="68">
    <source>
        <dbReference type="Proteomes" id="UP000034040"/>
    </source>
</evidence>
<dbReference type="Proteomes" id="UP000034064">
    <property type="component" value="Unassembled WGS sequence"/>
</dbReference>
<evidence type="ECO:0000313" key="46">
    <source>
        <dbReference type="EMBL" id="KKH68014.1"/>
    </source>
</evidence>
<evidence type="ECO:0000313" key="85">
    <source>
        <dbReference type="Proteomes" id="UP000034387"/>
    </source>
</evidence>
<dbReference type="EMBL" id="JJQS01000010">
    <property type="protein sequence ID" value="KKH78480.1"/>
    <property type="molecule type" value="Genomic_DNA"/>
</dbReference>
<evidence type="ECO:0000313" key="93">
    <source>
        <dbReference type="Proteomes" id="UP000034577"/>
    </source>
</evidence>
<dbReference type="Proteomes" id="UP000034921">
    <property type="component" value="Unassembled WGS sequence"/>
</dbReference>
<evidence type="ECO:0000313" key="81">
    <source>
        <dbReference type="Proteomes" id="UP000034259"/>
    </source>
</evidence>
<dbReference type="Proteomes" id="UP000034758">
    <property type="component" value="Unassembled WGS sequence"/>
</dbReference>
<evidence type="ECO:0000313" key="30">
    <source>
        <dbReference type="EMBL" id="KKH10984.1"/>
    </source>
</evidence>
<dbReference type="EMBL" id="JJOT01000053">
    <property type="protein sequence ID" value="KKG03041.1"/>
    <property type="molecule type" value="Genomic_DNA"/>
</dbReference>
<dbReference type="Proteomes" id="UP000034040">
    <property type="component" value="Unassembled WGS sequence"/>
</dbReference>
<evidence type="ECO:0000313" key="84">
    <source>
        <dbReference type="Proteomes" id="UP000034338"/>
    </source>
</evidence>
<dbReference type="EMBL" id="JJPL01000072">
    <property type="protein sequence ID" value="KKG65267.1"/>
    <property type="molecule type" value="Genomic_DNA"/>
</dbReference>
<evidence type="ECO:0000313" key="72">
    <source>
        <dbReference type="Proteomes" id="UP000034142"/>
    </source>
</evidence>
<dbReference type="Proteomes" id="UP000034047">
    <property type="component" value="Unassembled WGS sequence"/>
</dbReference>
<evidence type="ECO:0000313" key="37">
    <source>
        <dbReference type="EMBL" id="KKH37529.1"/>
    </source>
</evidence>
<dbReference type="EMBL" id="JJQD01000114">
    <property type="protein sequence ID" value="KKH27566.1"/>
    <property type="molecule type" value="Genomic_DNA"/>
</dbReference>
<dbReference type="EMBL" id="JJPW01000041">
    <property type="protein sequence ID" value="KKH01775.1"/>
    <property type="molecule type" value="Genomic_DNA"/>
</dbReference>
<evidence type="ECO:0000313" key="97">
    <source>
        <dbReference type="Proteomes" id="UP000034667"/>
    </source>
</evidence>
<dbReference type="Proteomes" id="UP000034387">
    <property type="component" value="Unassembled WGS sequence"/>
</dbReference>
<dbReference type="Proteomes" id="UP000033889">
    <property type="component" value="Unassembled WGS sequence"/>
</dbReference>
<dbReference type="Proteomes" id="UP000034547">
    <property type="component" value="Unassembled WGS sequence"/>
</dbReference>
<evidence type="ECO:0000313" key="111">
    <source>
        <dbReference type="Proteomes" id="UP000034950"/>
    </source>
</evidence>
<evidence type="ECO:0000313" key="91">
    <source>
        <dbReference type="Proteomes" id="UP000034547"/>
    </source>
</evidence>
<evidence type="ECO:0000313" key="19">
    <source>
        <dbReference type="EMBL" id="KKG74188.1"/>
    </source>
</evidence>
<evidence type="ECO:0000313" key="20">
    <source>
        <dbReference type="EMBL" id="KKG81611.1"/>
    </source>
</evidence>
<evidence type="ECO:0000313" key="48">
    <source>
        <dbReference type="EMBL" id="KKH78480.1"/>
    </source>
</evidence>
<evidence type="ECO:0000313" key="38">
    <source>
        <dbReference type="EMBL" id="KKH41738.1"/>
    </source>
</evidence>
<sequence length="60" mass="7112">MLYIYNVLKIYLLSLNISINNYILLQKVKKRHPEREGVSSYYLLEVQAKSPVNGKEDWIL</sequence>
<proteinExistence type="predicted"/>
<dbReference type="EMBL" id="JJQC01000123">
    <property type="protein sequence ID" value="KKH18935.1"/>
    <property type="molecule type" value="Genomic_DNA"/>
</dbReference>
<evidence type="ECO:0000313" key="102">
    <source>
        <dbReference type="Proteomes" id="UP000034758"/>
    </source>
</evidence>
<dbReference type="EMBL" id="JJOR01000091">
    <property type="protein sequence ID" value="KKG03589.1"/>
    <property type="molecule type" value="Genomic_DNA"/>
</dbReference>
<evidence type="ECO:0000313" key="2">
    <source>
        <dbReference type="EMBL" id="KKG03589.1"/>
    </source>
</evidence>
<dbReference type="EMBL" id="JJQK01000082">
    <property type="protein sequence ID" value="KKH53203.1"/>
    <property type="molecule type" value="Genomic_DNA"/>
</dbReference>
<evidence type="ECO:0000313" key="15">
    <source>
        <dbReference type="EMBL" id="KKG64939.1"/>
    </source>
</evidence>
<dbReference type="Proteomes" id="UP000034298">
    <property type="component" value="Unassembled WGS sequence"/>
</dbReference>
<evidence type="ECO:0000313" key="24">
    <source>
        <dbReference type="EMBL" id="KKG93490.1"/>
    </source>
</evidence>
<evidence type="ECO:0000313" key="47">
    <source>
        <dbReference type="EMBL" id="KKH70807.1"/>
    </source>
</evidence>
<dbReference type="Proteomes" id="UP000034142">
    <property type="component" value="Unassembled WGS sequence"/>
</dbReference>
<evidence type="ECO:0000313" key="108">
    <source>
        <dbReference type="Proteomes" id="UP000034925"/>
    </source>
</evidence>
<evidence type="ECO:0000313" key="66">
    <source>
        <dbReference type="Proteomes" id="UP000034001"/>
    </source>
</evidence>
<evidence type="ECO:0000313" key="21">
    <source>
        <dbReference type="EMBL" id="KKG82741.1"/>
    </source>
</evidence>
<evidence type="ECO:0000313" key="16">
    <source>
        <dbReference type="EMBL" id="KKG65267.1"/>
    </source>
</evidence>
<evidence type="ECO:0000313" key="45">
    <source>
        <dbReference type="EMBL" id="KKH62970.1"/>
    </source>
</evidence>
<evidence type="ECO:0000313" key="94">
    <source>
        <dbReference type="Proteomes" id="UP000034578"/>
    </source>
</evidence>
<reference evidence="57 112" key="2">
    <citation type="submission" date="2018-05" db="EMBL/GenBank/DDBJ databases">
        <title>Methanosarcina gilichinskyana sp. nov., a novel methanogenic archaeon isolated from Holocene permafrost, North East Russia.</title>
        <authorList>
            <person name="Oshurkova V."/>
            <person name="Meer M."/>
            <person name="Bochkareva O."/>
            <person name="Shcherbakova V."/>
        </authorList>
    </citation>
    <scope>NUCLEOTIDE SEQUENCE [LARGE SCALE GENOMIC DNA]</scope>
    <source>
        <strain evidence="57 112">JL01</strain>
    </source>
</reference>
<dbReference type="EMBL" id="JJPP01000039">
    <property type="protein sequence ID" value="KKG81611.1"/>
    <property type="molecule type" value="Genomic_DNA"/>
</dbReference>
<dbReference type="EMBL" id="JJQE01000006">
    <property type="protein sequence ID" value="KKH33003.1"/>
    <property type="molecule type" value="Genomic_DNA"/>
</dbReference>
<dbReference type="EMBL" id="JJPU01000103">
    <property type="protein sequence ID" value="KKG96983.1"/>
    <property type="molecule type" value="Genomic_DNA"/>
</dbReference>
<evidence type="ECO:0000313" key="50">
    <source>
        <dbReference type="EMBL" id="KKH82720.1"/>
    </source>
</evidence>
<dbReference type="Proteomes" id="UP000034424">
    <property type="component" value="Unassembled WGS sequence"/>
</dbReference>
<evidence type="ECO:0000313" key="65">
    <source>
        <dbReference type="Proteomes" id="UP000033987"/>
    </source>
</evidence>
<dbReference type="Proteomes" id="UP000034566">
    <property type="component" value="Unassembled WGS sequence"/>
</dbReference>
<dbReference type="EMBL" id="JJQP01000251">
    <property type="protein sequence ID" value="KKH62689.1"/>
    <property type="molecule type" value="Genomic_DNA"/>
</dbReference>
<evidence type="ECO:0000313" key="67">
    <source>
        <dbReference type="Proteomes" id="UP000034021"/>
    </source>
</evidence>
<evidence type="ECO:0000313" key="40">
    <source>
        <dbReference type="EMBL" id="KKH50507.1"/>
    </source>
</evidence>
<dbReference type="Proteomes" id="UP000034925">
    <property type="component" value="Unassembled WGS sequence"/>
</dbReference>
<keyword evidence="94" id="KW-1185">Reference proteome</keyword>
<evidence type="ECO:0000313" key="26">
    <source>
        <dbReference type="EMBL" id="KKG96983.1"/>
    </source>
</evidence>
<dbReference type="Proteomes" id="UP000033933">
    <property type="component" value="Unassembled WGS sequence"/>
</dbReference>
<dbReference type="Proteomes" id="UP000033835">
    <property type="component" value="Unassembled WGS sequence"/>
</dbReference>
<evidence type="ECO:0000313" key="33">
    <source>
        <dbReference type="EMBL" id="KKH21177.1"/>
    </source>
</evidence>
<dbReference type="EMBL" id="JJQQ01000061">
    <property type="protein sequence ID" value="KKH68014.1"/>
    <property type="molecule type" value="Genomic_DNA"/>
</dbReference>
<dbReference type="EMBL" id="JJPX01000076">
    <property type="protein sequence ID" value="KKH10603.1"/>
    <property type="molecule type" value="Genomic_DNA"/>
</dbReference>
<dbReference type="EMBL" id="JJPM01000317">
    <property type="protein sequence ID" value="KKG67762.1"/>
    <property type="molecule type" value="Genomic_DNA"/>
</dbReference>
<evidence type="ECO:0000313" key="32">
    <source>
        <dbReference type="EMBL" id="KKH18935.1"/>
    </source>
</evidence>
<evidence type="ECO:0000313" key="80">
    <source>
        <dbReference type="Proteomes" id="UP000034253"/>
    </source>
</evidence>
<dbReference type="Proteomes" id="UP000034188">
    <property type="component" value="Unassembled WGS sequence"/>
</dbReference>
<dbReference type="EMBL" id="JJQI01000026">
    <property type="protein sequence ID" value="KKH41738.1"/>
    <property type="molecule type" value="Genomic_DNA"/>
</dbReference>
<evidence type="ECO:0000313" key="100">
    <source>
        <dbReference type="Proteomes" id="UP000034692"/>
    </source>
</evidence>
<evidence type="ECO:0000313" key="22">
    <source>
        <dbReference type="EMBL" id="KKG84171.1"/>
    </source>
</evidence>
<evidence type="ECO:0000313" key="7">
    <source>
        <dbReference type="EMBL" id="KKG37178.1"/>
    </source>
</evidence>
<dbReference type="EMBL" id="JJQH01000060">
    <property type="protein sequence ID" value="KKH42399.1"/>
    <property type="molecule type" value="Genomic_DNA"/>
</dbReference>
<evidence type="ECO:0000313" key="57">
    <source>
        <dbReference type="EMBL" id="QCR17613.1"/>
    </source>
</evidence>
<evidence type="ECO:0000313" key="4">
    <source>
        <dbReference type="EMBL" id="KKG11941.1"/>
    </source>
</evidence>
<dbReference type="Proteomes" id="UP000034232">
    <property type="component" value="Unassembled WGS sequence"/>
</dbReference>
<dbReference type="EMBL" id="JJPK01000014">
    <property type="protein sequence ID" value="KKG64939.1"/>
    <property type="molecule type" value="Genomic_DNA"/>
</dbReference>
<dbReference type="PATRIC" id="fig|2209.39.peg.1925"/>
<evidence type="ECO:0000313" key="42">
    <source>
        <dbReference type="EMBL" id="KKH53203.1"/>
    </source>
</evidence>
<evidence type="ECO:0000313" key="54">
    <source>
        <dbReference type="EMBL" id="KKH96679.1"/>
    </source>
</evidence>
<evidence type="ECO:0000313" key="103">
    <source>
        <dbReference type="Proteomes" id="UP000034817"/>
    </source>
</evidence>
<dbReference type="Proteomes" id="UP000034338">
    <property type="component" value="Unassembled WGS sequence"/>
</dbReference>
<dbReference type="Proteomes" id="UP000034668">
    <property type="component" value="Unassembled WGS sequence"/>
</dbReference>
<dbReference type="Proteomes" id="UP000034468">
    <property type="component" value="Unassembled WGS sequence"/>
</dbReference>
<dbReference type="AlphaFoldDB" id="A0A0F8CFF6"/>
<dbReference type="EMBL" id="JJPD01000057">
    <property type="protein sequence ID" value="KKG43441.1"/>
    <property type="molecule type" value="Genomic_DNA"/>
</dbReference>
<dbReference type="EMBL" id="JJOU01000150">
    <property type="protein sequence ID" value="KKG11941.1"/>
    <property type="molecule type" value="Genomic_DNA"/>
</dbReference>
<dbReference type="EMBL" id="JJQX01000188">
    <property type="protein sequence ID" value="KKH91238.1"/>
    <property type="molecule type" value="Genomic_DNA"/>
</dbReference>
<evidence type="ECO:0000313" key="63">
    <source>
        <dbReference type="Proteomes" id="UP000033889"/>
    </source>
</evidence>
<dbReference type="Proteomes" id="UP000034578">
    <property type="component" value="Unassembled WGS sequence"/>
</dbReference>
<dbReference type="Proteomes" id="UP000033878">
    <property type="component" value="Unassembled WGS sequence"/>
</dbReference>
<evidence type="ECO:0000313" key="10">
    <source>
        <dbReference type="EMBL" id="KKG44049.1"/>
    </source>
</evidence>
<dbReference type="Proteomes" id="UP000034577">
    <property type="component" value="Unassembled WGS sequence"/>
</dbReference>
<evidence type="ECO:0000313" key="14">
    <source>
        <dbReference type="EMBL" id="KKG64221.1"/>
    </source>
</evidence>
<evidence type="ECO:0000313" key="44">
    <source>
        <dbReference type="EMBL" id="KKH62689.1"/>
    </source>
</evidence>
<dbReference type="EMBL" id="JJPB01000061">
    <property type="protein sequence ID" value="KKG32440.1"/>
    <property type="molecule type" value="Genomic_DNA"/>
</dbReference>
<dbReference type="EMBL" id="JJRA01000092">
    <property type="protein sequence ID" value="KKI02999.1"/>
    <property type="molecule type" value="Genomic_DNA"/>
</dbReference>
<dbReference type="EMBL" id="JJPV01000132">
    <property type="protein sequence ID" value="KKG96010.1"/>
    <property type="molecule type" value="Genomic_DNA"/>
</dbReference>
<dbReference type="EMBL" id="JJPR01000152">
    <property type="protein sequence ID" value="KKG82741.1"/>
    <property type="molecule type" value="Genomic_DNA"/>
</dbReference>
<evidence type="ECO:0000313" key="56">
    <source>
        <dbReference type="EMBL" id="KKI02999.1"/>
    </source>
</evidence>
<evidence type="ECO:0000313" key="35">
    <source>
        <dbReference type="EMBL" id="KKH27566.1"/>
    </source>
</evidence>
<evidence type="ECO:0000313" key="59">
    <source>
        <dbReference type="Proteomes" id="UP000033835"/>
    </source>
</evidence>
<dbReference type="Proteomes" id="UP000034074">
    <property type="component" value="Unassembled WGS sequence"/>
</dbReference>
<evidence type="ECO:0000313" key="92">
    <source>
        <dbReference type="Proteomes" id="UP000034566"/>
    </source>
</evidence>
<evidence type="ECO:0000313" key="43">
    <source>
        <dbReference type="EMBL" id="KKH59902.1"/>
    </source>
</evidence>
<dbReference type="Proteomes" id="UP000034944">
    <property type="component" value="Unassembled WGS sequence"/>
</dbReference>
<dbReference type="Proteomes" id="UP000034195">
    <property type="component" value="Unassembled WGS sequence"/>
</dbReference>
<name>A0A0F8CFF6_METMZ</name>
<dbReference type="EMBL" id="JJPO01000061">
    <property type="protein sequence ID" value="KKG74188.1"/>
    <property type="molecule type" value="Genomic_DNA"/>
</dbReference>
<evidence type="ECO:0000313" key="36">
    <source>
        <dbReference type="EMBL" id="KKH33003.1"/>
    </source>
</evidence>
<evidence type="ECO:0000313" key="51">
    <source>
        <dbReference type="EMBL" id="KKH83048.1"/>
    </source>
</evidence>
<dbReference type="EMBL" id="JJQG01000104">
    <property type="protein sequence ID" value="KKH37529.1"/>
    <property type="molecule type" value="Genomic_DNA"/>
</dbReference>
<dbReference type="Proteomes" id="UP000034259">
    <property type="component" value="Unassembled WGS sequence"/>
</dbReference>
<evidence type="ECO:0000313" key="90">
    <source>
        <dbReference type="Proteomes" id="UP000034468"/>
    </source>
</evidence>
<evidence type="ECO:0000313" key="53">
    <source>
        <dbReference type="EMBL" id="KKH91238.1"/>
    </source>
</evidence>
<evidence type="ECO:0000313" key="18">
    <source>
        <dbReference type="EMBL" id="KKG70153.1"/>
    </source>
</evidence>
<dbReference type="EMBL" id="JJPG01000080">
    <property type="protein sequence ID" value="KKG52122.1"/>
    <property type="molecule type" value="Genomic_DNA"/>
</dbReference>
<dbReference type="EMBL" id="JJQJ01000079">
    <property type="protein sequence ID" value="KKH50507.1"/>
    <property type="molecule type" value="Genomic_DNA"/>
</dbReference>
<evidence type="ECO:0000313" key="25">
    <source>
        <dbReference type="EMBL" id="KKG96010.1"/>
    </source>
</evidence>
<evidence type="ECO:0000313" key="13">
    <source>
        <dbReference type="EMBL" id="KKG55069.1"/>
    </source>
</evidence>
<dbReference type="EMBL" id="JJPE01000082">
    <property type="protein sequence ID" value="KKG44049.1"/>
    <property type="molecule type" value="Genomic_DNA"/>
</dbReference>
<evidence type="ECO:0000313" key="29">
    <source>
        <dbReference type="EMBL" id="KKH10603.1"/>
    </source>
</evidence>
<evidence type="ECO:0000313" key="75">
    <source>
        <dbReference type="Proteomes" id="UP000034188"/>
    </source>
</evidence>
<dbReference type="Proteomes" id="UP000033814">
    <property type="component" value="Unassembled WGS sequence"/>
</dbReference>
<dbReference type="Proteomes" id="UP000034667">
    <property type="component" value="Unassembled WGS sequence"/>
</dbReference>
<dbReference type="EMBL" id="JJOS01000004">
    <property type="protein sequence ID" value="KKG06847.1"/>
    <property type="molecule type" value="Genomic_DNA"/>
</dbReference>
<evidence type="ECO:0000313" key="5">
    <source>
        <dbReference type="EMBL" id="KKG30710.1"/>
    </source>
</evidence>
<evidence type="ECO:0000313" key="49">
    <source>
        <dbReference type="EMBL" id="KKH80225.1"/>
    </source>
</evidence>
<dbReference type="EMBL" id="JJPC01000152">
    <property type="protein sequence ID" value="KKG30710.1"/>
    <property type="molecule type" value="Genomic_DNA"/>
</dbReference>
<evidence type="ECO:0000313" key="82">
    <source>
        <dbReference type="Proteomes" id="UP000034279"/>
    </source>
</evidence>
<evidence type="ECO:0000313" key="76">
    <source>
        <dbReference type="Proteomes" id="UP000034195"/>
    </source>
</evidence>
<evidence type="ECO:0000313" key="39">
    <source>
        <dbReference type="EMBL" id="KKH42399.1"/>
    </source>
</evidence>
<evidence type="ECO:0000313" key="88">
    <source>
        <dbReference type="Proteomes" id="UP000034424"/>
    </source>
</evidence>
<dbReference type="EMBL" id="JJQA01000117">
    <property type="protein sequence ID" value="KKH13390.1"/>
    <property type="molecule type" value="Genomic_DNA"/>
</dbReference>
<evidence type="ECO:0000313" key="11">
    <source>
        <dbReference type="EMBL" id="KKG52122.1"/>
    </source>
</evidence>
<evidence type="ECO:0000313" key="58">
    <source>
        <dbReference type="Proteomes" id="UP000033814"/>
    </source>
</evidence>
<dbReference type="EMBL" id="JJPI01000088">
    <property type="protein sequence ID" value="KKG53276.1"/>
    <property type="molecule type" value="Genomic_DNA"/>
</dbReference>
<evidence type="ECO:0000313" key="110">
    <source>
        <dbReference type="Proteomes" id="UP000034944"/>
    </source>
</evidence>
<dbReference type="EMBL" id="JJPN01000121">
    <property type="protein sequence ID" value="KKG70153.1"/>
    <property type="molecule type" value="Genomic_DNA"/>
</dbReference>
<dbReference type="EMBL" id="CP029709">
    <property type="protein sequence ID" value="QCR17613.1"/>
    <property type="molecule type" value="Genomic_DNA"/>
</dbReference>
<dbReference type="Proteomes" id="UP000034243">
    <property type="component" value="Unassembled WGS sequence"/>
</dbReference>
<evidence type="ECO:0000313" key="52">
    <source>
        <dbReference type="EMBL" id="KKH88899.1"/>
    </source>
</evidence>
<dbReference type="EMBL" id="JJPY01000059">
    <property type="protein sequence ID" value="KKH09061.1"/>
    <property type="molecule type" value="Genomic_DNA"/>
</dbReference>
<dbReference type="Proteomes" id="UP000034872">
    <property type="component" value="Unassembled WGS sequence"/>
</dbReference>
<evidence type="ECO:0000313" key="104">
    <source>
        <dbReference type="Proteomes" id="UP000034820"/>
    </source>
</evidence>
<evidence type="ECO:0000313" key="70">
    <source>
        <dbReference type="Proteomes" id="UP000034064"/>
    </source>
</evidence>
<evidence type="ECO:0000313" key="69">
    <source>
        <dbReference type="Proteomes" id="UP000034047"/>
    </source>
</evidence>
<dbReference type="EMBL" id="JJQT01000020">
    <property type="protein sequence ID" value="KKH82720.1"/>
    <property type="molecule type" value="Genomic_DNA"/>
</dbReference>
<dbReference type="Proteomes" id="UP000033987">
    <property type="component" value="Unassembled WGS sequence"/>
</dbReference>
<dbReference type="Proteomes" id="UP000034279">
    <property type="component" value="Unassembled WGS sequence"/>
</dbReference>
<evidence type="ECO:0000313" key="27">
    <source>
        <dbReference type="EMBL" id="KKH01775.1"/>
    </source>
</evidence>
<evidence type="ECO:0000313" key="34">
    <source>
        <dbReference type="EMBL" id="KKH26969.1"/>
    </source>
</evidence>
<dbReference type="Proteomes" id="UP000034692">
    <property type="component" value="Unassembled WGS sequence"/>
</dbReference>
<dbReference type="Proteomes" id="UP000034672">
    <property type="component" value="Unassembled WGS sequence"/>
</dbReference>
<dbReference type="EMBL" id="JJQU01000242">
    <property type="protein sequence ID" value="KKH80225.1"/>
    <property type="molecule type" value="Genomic_DNA"/>
</dbReference>
<evidence type="ECO:0000313" key="79">
    <source>
        <dbReference type="Proteomes" id="UP000034243"/>
    </source>
</evidence>
<dbReference type="Proteomes" id="UP000034842">
    <property type="component" value="Unassembled WGS sequence"/>
</dbReference>
<dbReference type="Proteomes" id="UP000034950">
    <property type="component" value="Unassembled WGS sequence"/>
</dbReference>
<evidence type="ECO:0000313" key="61">
    <source>
        <dbReference type="Proteomes" id="UP000033878"/>
    </source>
</evidence>
<dbReference type="EMBL" id="JJPA01000034">
    <property type="protein sequence ID" value="KKG37178.1"/>
    <property type="molecule type" value="Genomic_DNA"/>
</dbReference>
<dbReference type="EMBL" id="JJRB01000114">
    <property type="protein sequence ID" value="KKI01967.1"/>
    <property type="molecule type" value="Genomic_DNA"/>
</dbReference>
<evidence type="ECO:0000313" key="8">
    <source>
        <dbReference type="EMBL" id="KKG42972.1"/>
    </source>
</evidence>
<evidence type="ECO:0000313" key="107">
    <source>
        <dbReference type="Proteomes" id="UP000034921"/>
    </source>
</evidence>
<evidence type="ECO:0000313" key="73">
    <source>
        <dbReference type="Proteomes" id="UP000034151"/>
    </source>
</evidence>
<dbReference type="Proteomes" id="UP000034820">
    <property type="component" value="Unassembled WGS sequence"/>
</dbReference>
<evidence type="ECO:0000313" key="99">
    <source>
        <dbReference type="Proteomes" id="UP000034672"/>
    </source>
</evidence>
<dbReference type="EMBL" id="JJQN01000083">
    <property type="protein sequence ID" value="KKH59902.1"/>
    <property type="molecule type" value="Genomic_DNA"/>
</dbReference>
<dbReference type="Proteomes" id="UP000034597">
    <property type="component" value="Unassembled WGS sequence"/>
</dbReference>
<evidence type="ECO:0000313" key="71">
    <source>
        <dbReference type="Proteomes" id="UP000034074"/>
    </source>
</evidence>
<dbReference type="EMBL" id="JJQO01000213">
    <property type="protein sequence ID" value="KKH62970.1"/>
    <property type="molecule type" value="Genomic_DNA"/>
</dbReference>
<evidence type="ECO:0000313" key="12">
    <source>
        <dbReference type="EMBL" id="KKG53276.1"/>
    </source>
</evidence>
<evidence type="ECO:0000313" key="106">
    <source>
        <dbReference type="Proteomes" id="UP000034872"/>
    </source>
</evidence>
<dbReference type="EMBL" id="JJPQ01000045">
    <property type="protein sequence ID" value="KKG84171.1"/>
    <property type="molecule type" value="Genomic_DNA"/>
</dbReference>
<dbReference type="EMBL" id="JJQM01000156">
    <property type="protein sequence ID" value="KKH51886.1"/>
    <property type="molecule type" value="Genomic_DNA"/>
</dbReference>
<dbReference type="EMBL" id="JJQW01000051">
    <property type="protein sequence ID" value="KKH88899.1"/>
    <property type="molecule type" value="Genomic_DNA"/>
</dbReference>
<dbReference type="Proteomes" id="UP000034817">
    <property type="component" value="Unassembled WGS sequence"/>
</dbReference>
<evidence type="ECO:0000313" key="55">
    <source>
        <dbReference type="EMBL" id="KKI01967.1"/>
    </source>
</evidence>
<dbReference type="Proteomes" id="UP000034409">
    <property type="component" value="Unassembled WGS sequence"/>
</dbReference>
<dbReference type="EMBL" id="JJPH01000025">
    <property type="protein sequence ID" value="KKG55069.1"/>
    <property type="molecule type" value="Genomic_DNA"/>
</dbReference>
<evidence type="ECO:0000313" key="87">
    <source>
        <dbReference type="Proteomes" id="UP000034409"/>
    </source>
</evidence>
<evidence type="ECO:0000313" key="96">
    <source>
        <dbReference type="Proteomes" id="UP000034657"/>
    </source>
</evidence>
<evidence type="ECO:0000313" key="28">
    <source>
        <dbReference type="EMBL" id="KKH09061.1"/>
    </source>
</evidence>
<dbReference type="Proteomes" id="UP000034657">
    <property type="component" value="Unassembled WGS sequence"/>
</dbReference>
<gene>
    <name evidence="57" type="ORF">DKM28_17805</name>
    <name evidence="5" type="ORF">DU30_03770</name>
    <name evidence="2" type="ORF">DU31_15760</name>
    <name evidence="12" type="ORF">DU33_16545</name>
    <name evidence="4" type="ORF">DU34_16230</name>
    <name evidence="9" type="ORF">DU35_10255</name>
    <name evidence="13" type="ORF">DU36_10255</name>
    <name evidence="34" type="ORF">DU37_16240</name>
    <name evidence="11" type="ORF">DU38_09730</name>
    <name evidence="8" type="ORF">DU39_08640</name>
    <name evidence="1" type="ORF">DU40_04930</name>
    <name evidence="10" type="ORF">DU41_09705</name>
    <name evidence="29" type="ORF">DU42_08175</name>
    <name evidence="17" type="ORF">DU43_10370</name>
    <name evidence="31" type="ORF">DU44_07680</name>
    <name evidence="15" type="ORF">DU45_03895</name>
    <name evidence="18" type="ORF">DU46_08925</name>
    <name evidence="3" type="ORF">DU47_10535</name>
    <name evidence="33" type="ORF">DU48_10615</name>
    <name evidence="6" type="ORF">DU49_10865</name>
    <name evidence="39" type="ORF">DU50_00180</name>
    <name evidence="28" type="ORF">DU51_11280</name>
    <name evidence="7" type="ORF">DU52_00865</name>
    <name evidence="37" type="ORF">DU54_12260</name>
    <name evidence="20" type="ORF">DU55_03845</name>
    <name evidence="27" type="ORF">DU56_19940</name>
    <name evidence="21" type="ORF">DU57_07640</name>
    <name evidence="35" type="ORF">DU58_15440</name>
    <name evidence="23" type="ORF">DU59_13485</name>
    <name evidence="36" type="ORF">DU60_09800</name>
    <name evidence="22" type="ORF">DU61_07675</name>
    <name evidence="30" type="ORF">DU62_12180</name>
    <name evidence="19" type="ORF">DU63_07670</name>
    <name evidence="14" type="ORF">DU64_03045</name>
    <name evidence="32" type="ORF">DU65_14150</name>
    <name evidence="26" type="ORF">DU66_16450</name>
    <name evidence="16" type="ORF">DU67_12615</name>
    <name evidence="25" type="ORF">DU68_17690</name>
    <name evidence="24" type="ORF">DU69_04970</name>
    <name evidence="38" type="ORF">DU71_05070</name>
    <name evidence="42" type="ORF">DU72_18685</name>
    <name evidence="44" type="ORF">DU73_17870</name>
    <name evidence="43" type="ORF">DU74_01555</name>
    <name evidence="45" type="ORF">DU75_04560</name>
    <name evidence="41" type="ORF">DU76_14970</name>
    <name evidence="48" type="ORF">DU77_19940</name>
    <name evidence="50" type="ORF">DU78_09860</name>
    <name evidence="53" type="ORF">DU79_09740</name>
    <name evidence="49" type="ORF">DU80_10470</name>
    <name evidence="56" type="ORF">DU81_18435</name>
    <name evidence="51" type="ORF">DU82_20015</name>
    <name evidence="55" type="ORF">DU83_19055</name>
    <name evidence="54" type="ORF">DU84_18905</name>
    <name evidence="40" type="ORF">DU85_06030</name>
    <name evidence="47" type="ORF">DU86_13080</name>
    <name evidence="46" type="ORF">DU87_05050</name>
    <name evidence="52" type="ORF">DU88_00360</name>
</gene>
<evidence type="ECO:0000313" key="3">
    <source>
        <dbReference type="EMBL" id="KKG06847.1"/>
    </source>
</evidence>
<evidence type="ECO:0000313" key="23">
    <source>
        <dbReference type="EMBL" id="KKG85335.1"/>
    </source>
</evidence>
<evidence type="ECO:0000313" key="9">
    <source>
        <dbReference type="EMBL" id="KKG43441.1"/>
    </source>
</evidence>
<evidence type="ECO:0000313" key="78">
    <source>
        <dbReference type="Proteomes" id="UP000034232"/>
    </source>
</evidence>
<evidence type="ECO:0000313" key="62">
    <source>
        <dbReference type="Proteomes" id="UP000033885"/>
    </source>
</evidence>
<dbReference type="EMBL" id="JJQF01000138">
    <property type="protein sequence ID" value="KKH26969.1"/>
    <property type="molecule type" value="Genomic_DNA"/>
</dbReference>
<dbReference type="Proteomes" id="UP000034253">
    <property type="component" value="Unassembled WGS sequence"/>
</dbReference>
<evidence type="ECO:0000313" key="105">
    <source>
        <dbReference type="Proteomes" id="UP000034842"/>
    </source>
</evidence>
<evidence type="ECO:0000313" key="74">
    <source>
        <dbReference type="Proteomes" id="UP000034152"/>
    </source>
</evidence>
<dbReference type="Proteomes" id="UP000034399">
    <property type="component" value="Unassembled WGS sequence"/>
</dbReference>
<dbReference type="Proteomes" id="UP000034937">
    <property type="component" value="Unassembled WGS sequence"/>
</dbReference>
<evidence type="ECO:0000313" key="64">
    <source>
        <dbReference type="Proteomes" id="UP000033933"/>
    </source>
</evidence>
<evidence type="ECO:0000313" key="86">
    <source>
        <dbReference type="Proteomes" id="UP000034399"/>
    </source>
</evidence>
<evidence type="ECO:0000313" key="77">
    <source>
        <dbReference type="Proteomes" id="UP000034227"/>
    </source>
</evidence>
<dbReference type="Proteomes" id="UP000033885">
    <property type="component" value="Unassembled WGS sequence"/>
</dbReference>
<accession>A0A0F8CFF6</accession>
<dbReference type="EMBL" id="JJQB01000052">
    <property type="protein sequence ID" value="KKH21177.1"/>
    <property type="molecule type" value="Genomic_DNA"/>
</dbReference>